<sequence>MDAHFHIVTRAYELTYRRGVLDDSFRSSFARTVIYRYCRYHITQVKHLIRFIAQLLRSSTDESDPDTAQRARRMIHFIAMWHDVDPPMVPVLLSELKRVVRVRRLLSMVESRIGDPELAHAFASNLLNGDTPSYLAFSDEMGERGRSRYRTSNVKQYGETAEDVGNKQGVSQGLEVHKRGLST</sequence>
<keyword evidence="2" id="KW-1185">Reference proteome</keyword>
<comment type="caution">
    <text evidence="1">The sequence shown here is derived from an EMBL/GenBank/DDBJ whole genome shotgun (WGS) entry which is preliminary data.</text>
</comment>
<accession>A0ACB8SUD9</accession>
<name>A0ACB8SUD9_9AGAM</name>
<dbReference type="EMBL" id="MU277223">
    <property type="protein sequence ID" value="KAI0059797.1"/>
    <property type="molecule type" value="Genomic_DNA"/>
</dbReference>
<protein>
    <submittedName>
        <fullName evidence="1">Uncharacterized protein</fullName>
    </submittedName>
</protein>
<reference evidence="1" key="2">
    <citation type="journal article" date="2022" name="New Phytol.">
        <title>Evolutionary transition to the ectomycorrhizal habit in the genomes of a hyperdiverse lineage of mushroom-forming fungi.</title>
        <authorList>
            <person name="Looney B."/>
            <person name="Miyauchi S."/>
            <person name="Morin E."/>
            <person name="Drula E."/>
            <person name="Courty P.E."/>
            <person name="Kohler A."/>
            <person name="Kuo A."/>
            <person name="LaButti K."/>
            <person name="Pangilinan J."/>
            <person name="Lipzen A."/>
            <person name="Riley R."/>
            <person name="Andreopoulos W."/>
            <person name="He G."/>
            <person name="Johnson J."/>
            <person name="Nolan M."/>
            <person name="Tritt A."/>
            <person name="Barry K.W."/>
            <person name="Grigoriev I.V."/>
            <person name="Nagy L.G."/>
            <person name="Hibbett D."/>
            <person name="Henrissat B."/>
            <person name="Matheny P.B."/>
            <person name="Labbe J."/>
            <person name="Martin F.M."/>
        </authorList>
    </citation>
    <scope>NUCLEOTIDE SEQUENCE</scope>
    <source>
        <strain evidence="1">HHB10654</strain>
    </source>
</reference>
<organism evidence="1 2">
    <name type="scientific">Artomyces pyxidatus</name>
    <dbReference type="NCBI Taxonomy" id="48021"/>
    <lineage>
        <taxon>Eukaryota</taxon>
        <taxon>Fungi</taxon>
        <taxon>Dikarya</taxon>
        <taxon>Basidiomycota</taxon>
        <taxon>Agaricomycotina</taxon>
        <taxon>Agaricomycetes</taxon>
        <taxon>Russulales</taxon>
        <taxon>Auriscalpiaceae</taxon>
        <taxon>Artomyces</taxon>
    </lineage>
</organism>
<evidence type="ECO:0000313" key="1">
    <source>
        <dbReference type="EMBL" id="KAI0059797.1"/>
    </source>
</evidence>
<dbReference type="Proteomes" id="UP000814140">
    <property type="component" value="Unassembled WGS sequence"/>
</dbReference>
<proteinExistence type="predicted"/>
<gene>
    <name evidence="1" type="ORF">BV25DRAFT_1918186</name>
</gene>
<reference evidence="1" key="1">
    <citation type="submission" date="2021-03" db="EMBL/GenBank/DDBJ databases">
        <authorList>
            <consortium name="DOE Joint Genome Institute"/>
            <person name="Ahrendt S."/>
            <person name="Looney B.P."/>
            <person name="Miyauchi S."/>
            <person name="Morin E."/>
            <person name="Drula E."/>
            <person name="Courty P.E."/>
            <person name="Chicoki N."/>
            <person name="Fauchery L."/>
            <person name="Kohler A."/>
            <person name="Kuo A."/>
            <person name="Labutti K."/>
            <person name="Pangilinan J."/>
            <person name="Lipzen A."/>
            <person name="Riley R."/>
            <person name="Andreopoulos W."/>
            <person name="He G."/>
            <person name="Johnson J."/>
            <person name="Barry K.W."/>
            <person name="Grigoriev I.V."/>
            <person name="Nagy L."/>
            <person name="Hibbett D."/>
            <person name="Henrissat B."/>
            <person name="Matheny P.B."/>
            <person name="Labbe J."/>
            <person name="Martin F."/>
        </authorList>
    </citation>
    <scope>NUCLEOTIDE SEQUENCE</scope>
    <source>
        <strain evidence="1">HHB10654</strain>
    </source>
</reference>
<evidence type="ECO:0000313" key="2">
    <source>
        <dbReference type="Proteomes" id="UP000814140"/>
    </source>
</evidence>